<reference evidence="1" key="1">
    <citation type="submission" date="2023-07" db="EMBL/GenBank/DDBJ databases">
        <title>Black Yeasts Isolated from many extreme environments.</title>
        <authorList>
            <person name="Coleine C."/>
            <person name="Stajich J.E."/>
            <person name="Selbmann L."/>
        </authorList>
    </citation>
    <scope>NUCLEOTIDE SEQUENCE</scope>
    <source>
        <strain evidence="1">CCFEE 5714</strain>
    </source>
</reference>
<protein>
    <submittedName>
        <fullName evidence="1">Uncharacterized protein</fullName>
    </submittedName>
</protein>
<proteinExistence type="predicted"/>
<evidence type="ECO:0000313" key="1">
    <source>
        <dbReference type="EMBL" id="KAK3702504.1"/>
    </source>
</evidence>
<comment type="caution">
    <text evidence="1">The sequence shown here is derived from an EMBL/GenBank/DDBJ whole genome shotgun (WGS) entry which is preliminary data.</text>
</comment>
<gene>
    <name evidence="1" type="ORF">LTR37_014866</name>
</gene>
<name>A0ACC3MSF5_9PEZI</name>
<organism evidence="1 2">
    <name type="scientific">Vermiconidia calcicola</name>
    <dbReference type="NCBI Taxonomy" id="1690605"/>
    <lineage>
        <taxon>Eukaryota</taxon>
        <taxon>Fungi</taxon>
        <taxon>Dikarya</taxon>
        <taxon>Ascomycota</taxon>
        <taxon>Pezizomycotina</taxon>
        <taxon>Dothideomycetes</taxon>
        <taxon>Dothideomycetidae</taxon>
        <taxon>Mycosphaerellales</taxon>
        <taxon>Extremaceae</taxon>
        <taxon>Vermiconidia</taxon>
    </lineage>
</organism>
<dbReference type="Proteomes" id="UP001281147">
    <property type="component" value="Unassembled WGS sequence"/>
</dbReference>
<evidence type="ECO:0000313" key="2">
    <source>
        <dbReference type="Proteomes" id="UP001281147"/>
    </source>
</evidence>
<sequence length="333" mass="35118">MLSSFVFTALAALSFVSAQTANVCGASQYASLGCLTEHPSAARICWDAPTQTITLTVTTTTLDVNTVETTQHAASQTTIQETKTEMTTKTVTRGPVKTVTNVKTKVTTEVETFTTYVAPTQEPVVSVAAATCETAEAIDALTQLAKGRLATACSCIGQLMPSATVTSTITAAAVQTLTTDVAGTAPTTTVYNIVRSTITQTVRPKKTITKKTTVCTTSTTTEAYAAPTFTQVYGPKAGCADTAKGPSKKLEASVGNLKKATAECQSLCEQDADCSFVYVQRMFANDGTQFFQCSFNDHQLDIDSDLDCGRKAGVYGVAVGYDANDRGTEVLEQ</sequence>
<keyword evidence="2" id="KW-1185">Reference proteome</keyword>
<accession>A0ACC3MSF5</accession>
<dbReference type="EMBL" id="JAUTXU010000160">
    <property type="protein sequence ID" value="KAK3702504.1"/>
    <property type="molecule type" value="Genomic_DNA"/>
</dbReference>